<keyword evidence="1" id="KW-0472">Membrane</keyword>
<sequence>MEITRRHARLRQRQRGAILVTALIFLVVLTMFVLAMVRSGTLEERMARNARDQQVALQSAEAVLRDAEATLFTGPPFDPYDPDRFTADCEDGLCREPNAASNWREIDWSSATLTRTFASEASQIGALDEQPRYIVEIVSPPYRTTSAGQCEHGLARITARGQGNGGAAAFVQSTVRFRVFTNICD</sequence>
<dbReference type="Pfam" id="PF13681">
    <property type="entry name" value="PilX"/>
    <property type="match status" value="1"/>
</dbReference>
<evidence type="ECO:0000313" key="4">
    <source>
        <dbReference type="EMBL" id="MCC6072117.1"/>
    </source>
</evidence>
<feature type="domain" description="Type 4 fimbrial biogenesis protein PilX N-terminal" evidence="3">
    <location>
        <begin position="15"/>
        <end position="65"/>
    </location>
</feature>
<protein>
    <recommendedName>
        <fullName evidence="6">Type IV pilus assembly protein PilX</fullName>
    </recommendedName>
</protein>
<proteinExistence type="predicted"/>
<dbReference type="InterPro" id="IPR025746">
    <property type="entry name" value="PilX_N_dom"/>
</dbReference>
<dbReference type="RefSeq" id="WP_229432977.1">
    <property type="nucleotide sequence ID" value="NZ_JAJHPV010000013.1"/>
</dbReference>
<dbReference type="EMBL" id="JAJHPV010000013">
    <property type="protein sequence ID" value="MCC6072117.1"/>
    <property type="molecule type" value="Genomic_DNA"/>
</dbReference>
<organism evidence="4 5">
    <name type="scientific">Massilia agrisoli</name>
    <dbReference type="NCBI Taxonomy" id="2892444"/>
    <lineage>
        <taxon>Bacteria</taxon>
        <taxon>Pseudomonadati</taxon>
        <taxon>Pseudomonadota</taxon>
        <taxon>Betaproteobacteria</taxon>
        <taxon>Burkholderiales</taxon>
        <taxon>Oxalobacteraceae</taxon>
        <taxon>Telluria group</taxon>
        <taxon>Massilia</taxon>
    </lineage>
</organism>
<dbReference type="Proteomes" id="UP001198701">
    <property type="component" value="Unassembled WGS sequence"/>
</dbReference>
<gene>
    <name evidence="4" type="ORF">LMJ30_14260</name>
</gene>
<keyword evidence="5" id="KW-1185">Reference proteome</keyword>
<evidence type="ECO:0000259" key="3">
    <source>
        <dbReference type="Pfam" id="PF14341"/>
    </source>
</evidence>
<name>A0ABS8IWE0_9BURK</name>
<evidence type="ECO:0000259" key="2">
    <source>
        <dbReference type="Pfam" id="PF13681"/>
    </source>
</evidence>
<feature type="transmembrane region" description="Helical" evidence="1">
    <location>
        <begin position="16"/>
        <end position="37"/>
    </location>
</feature>
<evidence type="ECO:0008006" key="6">
    <source>
        <dbReference type="Google" id="ProtNLM"/>
    </source>
</evidence>
<reference evidence="4 5" key="1">
    <citation type="submission" date="2021-11" db="EMBL/GenBank/DDBJ databases">
        <authorList>
            <person name="Huq M.A."/>
        </authorList>
    </citation>
    <scope>NUCLEOTIDE SEQUENCE [LARGE SCALE GENOMIC DNA]</scope>
    <source>
        <strain evidence="4 5">MAHUQ-52</strain>
    </source>
</reference>
<evidence type="ECO:0000313" key="5">
    <source>
        <dbReference type="Proteomes" id="UP001198701"/>
    </source>
</evidence>
<dbReference type="InterPro" id="IPR025205">
    <property type="entry name" value="PilX/PilW_C"/>
</dbReference>
<accession>A0ABS8IWE0</accession>
<dbReference type="Pfam" id="PF14341">
    <property type="entry name" value="PilX_N"/>
    <property type="match status" value="1"/>
</dbReference>
<comment type="caution">
    <text evidence="4">The sequence shown here is derived from an EMBL/GenBank/DDBJ whole genome shotgun (WGS) entry which is preliminary data.</text>
</comment>
<keyword evidence="1" id="KW-0812">Transmembrane</keyword>
<evidence type="ECO:0000256" key="1">
    <source>
        <dbReference type="SAM" id="Phobius"/>
    </source>
</evidence>
<keyword evidence="1" id="KW-1133">Transmembrane helix</keyword>
<feature type="domain" description="PilX/PilW C-terminal" evidence="2">
    <location>
        <begin position="92"/>
        <end position="176"/>
    </location>
</feature>